<evidence type="ECO:0000256" key="2">
    <source>
        <dbReference type="RuleBase" id="RU003749"/>
    </source>
</evidence>
<dbReference type="NCBIfam" id="TIGR00377">
    <property type="entry name" value="ant_ant_sig"/>
    <property type="match status" value="1"/>
</dbReference>
<proteinExistence type="inferred from homology"/>
<comment type="caution">
    <text evidence="4">The sequence shown here is derived from an EMBL/GenBank/DDBJ whole genome shotgun (WGS) entry which is preliminary data.</text>
</comment>
<dbReference type="Gene3D" id="3.30.750.24">
    <property type="entry name" value="STAS domain"/>
    <property type="match status" value="1"/>
</dbReference>
<dbReference type="PANTHER" id="PTHR33495">
    <property type="entry name" value="ANTI-SIGMA FACTOR ANTAGONIST TM_1081-RELATED-RELATED"/>
    <property type="match status" value="1"/>
</dbReference>
<dbReference type="InterPro" id="IPR058548">
    <property type="entry name" value="MlaB-like_STAS"/>
</dbReference>
<dbReference type="Pfam" id="PF13466">
    <property type="entry name" value="STAS_2"/>
    <property type="match status" value="1"/>
</dbReference>
<dbReference type="InterPro" id="IPR003658">
    <property type="entry name" value="Anti-sigma_ant"/>
</dbReference>
<dbReference type="InterPro" id="IPR002645">
    <property type="entry name" value="STAS_dom"/>
</dbReference>
<evidence type="ECO:0000313" key="4">
    <source>
        <dbReference type="EMBL" id="EEP43765.1"/>
    </source>
</evidence>
<dbReference type="AlphaFoldDB" id="C4FBL3"/>
<dbReference type="SUPFAM" id="SSF52091">
    <property type="entry name" value="SpoIIaa-like"/>
    <property type="match status" value="1"/>
</dbReference>
<dbReference type="InterPro" id="IPR036513">
    <property type="entry name" value="STAS_dom_sf"/>
</dbReference>
<gene>
    <name evidence="4" type="ORF">COLINT_03475</name>
</gene>
<comment type="similarity">
    <text evidence="1 2">Belongs to the anti-sigma-factor antagonist family.</text>
</comment>
<dbReference type="STRING" id="521003.COLINT_03475"/>
<dbReference type="EMBL" id="ABXH02000039">
    <property type="protein sequence ID" value="EEP43765.1"/>
    <property type="molecule type" value="Genomic_DNA"/>
</dbReference>
<organism evidence="4 5">
    <name type="scientific">Collinsella intestinalis DSM 13280</name>
    <dbReference type="NCBI Taxonomy" id="521003"/>
    <lineage>
        <taxon>Bacteria</taxon>
        <taxon>Bacillati</taxon>
        <taxon>Actinomycetota</taxon>
        <taxon>Coriobacteriia</taxon>
        <taxon>Coriobacteriales</taxon>
        <taxon>Coriobacteriaceae</taxon>
        <taxon>Collinsella</taxon>
    </lineage>
</organism>
<evidence type="ECO:0000259" key="3">
    <source>
        <dbReference type="PROSITE" id="PS50801"/>
    </source>
</evidence>
<sequence>MDMELAITTHPSAERYLIVVEGEIDISNADKLRNAIDLALEQPTERVELDFSQVPYIDSTGIGVLVGAARRASERERALSITGAQPNVLRVAQLLGVDKDISISAA</sequence>
<dbReference type="Proteomes" id="UP000003295">
    <property type="component" value="Unassembled WGS sequence"/>
</dbReference>
<dbReference type="HOGENOM" id="CLU_115403_3_4_11"/>
<evidence type="ECO:0000256" key="1">
    <source>
        <dbReference type="ARBA" id="ARBA00009013"/>
    </source>
</evidence>
<dbReference type="PROSITE" id="PS50801">
    <property type="entry name" value="STAS"/>
    <property type="match status" value="1"/>
</dbReference>
<dbReference type="CDD" id="cd07043">
    <property type="entry name" value="STAS_anti-anti-sigma_factors"/>
    <property type="match status" value="1"/>
</dbReference>
<protein>
    <recommendedName>
        <fullName evidence="2">Anti-sigma factor antagonist</fullName>
    </recommendedName>
</protein>
<feature type="domain" description="STAS" evidence="3">
    <location>
        <begin position="17"/>
        <end position="106"/>
    </location>
</feature>
<reference evidence="4 5" key="1">
    <citation type="submission" date="2009-04" db="EMBL/GenBank/DDBJ databases">
        <authorList>
            <person name="Weinstock G."/>
            <person name="Sodergren E."/>
            <person name="Clifton S."/>
            <person name="Fulton L."/>
            <person name="Fulton B."/>
            <person name="Courtney L."/>
            <person name="Fronick C."/>
            <person name="Harrison M."/>
            <person name="Strong C."/>
            <person name="Farmer C."/>
            <person name="Delahaunty K."/>
            <person name="Markovic C."/>
            <person name="Hall O."/>
            <person name="Minx P."/>
            <person name="Tomlinson C."/>
            <person name="Mitreva M."/>
            <person name="Nelson J."/>
            <person name="Hou S."/>
            <person name="Wollam A."/>
            <person name="Pepin K.H."/>
            <person name="Johnson M."/>
            <person name="Bhonagiri V."/>
            <person name="Nash W.E."/>
            <person name="Warren W."/>
            <person name="Chinwalla A."/>
            <person name="Mardis E.R."/>
            <person name="Wilson R.K."/>
        </authorList>
    </citation>
    <scope>NUCLEOTIDE SEQUENCE [LARGE SCALE GENOMIC DNA]</scope>
    <source>
        <strain evidence="4 5">DSM 13280</strain>
    </source>
</reference>
<dbReference type="PANTHER" id="PTHR33495:SF2">
    <property type="entry name" value="ANTI-SIGMA FACTOR ANTAGONIST TM_1081-RELATED"/>
    <property type="match status" value="1"/>
</dbReference>
<name>C4FBL3_9ACTN</name>
<dbReference type="eggNOG" id="COG1366">
    <property type="taxonomic scope" value="Bacteria"/>
</dbReference>
<dbReference type="GO" id="GO:0043856">
    <property type="term" value="F:anti-sigma factor antagonist activity"/>
    <property type="evidence" value="ECO:0007669"/>
    <property type="project" value="InterPro"/>
</dbReference>
<accession>C4FBL3</accession>
<evidence type="ECO:0000313" key="5">
    <source>
        <dbReference type="Proteomes" id="UP000003295"/>
    </source>
</evidence>